<dbReference type="Proteomes" id="UP000293638">
    <property type="component" value="Unassembled WGS sequence"/>
</dbReference>
<keyword evidence="2" id="KW-0732">Signal</keyword>
<feature type="transmembrane region" description="Helical" evidence="1">
    <location>
        <begin position="176"/>
        <end position="199"/>
    </location>
</feature>
<sequence length="485" mass="49383">MRRPALGSALCASSGLLVAATAALGTSAATPPLGPRGLLPPWSLAVGPSSGLVTVLLALALLLGAGGLGLLVAALAEGWRPATRQVLAGGLGVVALLVLVPPLGSADHLSYAAYGRIAASGGDPYQVAPDAWRGGTDPVASAVRPPWRSTVSVYGPVATADHALAAALGDDVVRHIVLVLALSTALAVAAVGLLVARGGPGGVVLWLANPLVWWTLVAGAHVDALAVLPAVGAVLLLGRPQRWAPLAAGALAGVAGCVKLPYAVVLLALLWALRPRPRDAVAAAVGCVVVAATAYALVPDATARTGDASTLVSLASPWGPVAHALDGPLGFGTSRWVARVGAVVLALALLPVLRRLLPQDVHDHEGSSPVAEAAWAWLVLGTAYVLAAPYVLPWYDAIAWAPLAVLASRVPVARLRWTAALLLVHATVLALAYVPGRVEGLSPRVEDLTLGLRRDVAPWVAWALVLVLLLRPAAARWRSRRPAAG</sequence>
<organism evidence="3 4">
    <name type="scientific">Motilibacter rhizosphaerae</name>
    <dbReference type="NCBI Taxonomy" id="598652"/>
    <lineage>
        <taxon>Bacteria</taxon>
        <taxon>Bacillati</taxon>
        <taxon>Actinomycetota</taxon>
        <taxon>Actinomycetes</taxon>
        <taxon>Motilibacterales</taxon>
        <taxon>Motilibacteraceae</taxon>
        <taxon>Motilibacter</taxon>
    </lineage>
</organism>
<feature type="transmembrane region" description="Helical" evidence="1">
    <location>
        <begin position="280"/>
        <end position="298"/>
    </location>
</feature>
<feature type="transmembrane region" description="Helical" evidence="1">
    <location>
        <begin position="336"/>
        <end position="353"/>
    </location>
</feature>
<evidence type="ECO:0000313" key="4">
    <source>
        <dbReference type="Proteomes" id="UP000293638"/>
    </source>
</evidence>
<reference evidence="3 4" key="1">
    <citation type="submission" date="2019-02" db="EMBL/GenBank/DDBJ databases">
        <title>Genomic Encyclopedia of Type Strains, Phase IV (KMG-IV): sequencing the most valuable type-strain genomes for metagenomic binning, comparative biology and taxonomic classification.</title>
        <authorList>
            <person name="Goeker M."/>
        </authorList>
    </citation>
    <scope>NUCLEOTIDE SEQUENCE [LARGE SCALE GENOMIC DNA]</scope>
    <source>
        <strain evidence="3 4">DSM 45622</strain>
    </source>
</reference>
<keyword evidence="4" id="KW-1185">Reference proteome</keyword>
<evidence type="ECO:0000313" key="3">
    <source>
        <dbReference type="EMBL" id="RZS91299.1"/>
    </source>
</evidence>
<feature type="transmembrane region" description="Helical" evidence="1">
    <location>
        <begin position="52"/>
        <end position="74"/>
    </location>
</feature>
<keyword evidence="1" id="KW-1133">Transmembrane helix</keyword>
<proteinExistence type="predicted"/>
<protein>
    <recommendedName>
        <fullName evidence="5">Alpha-1,2-mannosyltransferase</fullName>
    </recommendedName>
</protein>
<name>A0A4V2F521_9ACTN</name>
<accession>A0A4V2F521</accession>
<feature type="signal peptide" evidence="2">
    <location>
        <begin position="1"/>
        <end position="19"/>
    </location>
</feature>
<dbReference type="RefSeq" id="WP_130491384.1">
    <property type="nucleotide sequence ID" value="NZ_SGXD01000001.1"/>
</dbReference>
<gene>
    <name evidence="3" type="ORF">EV189_0536</name>
</gene>
<dbReference type="AlphaFoldDB" id="A0A4V2F521"/>
<feature type="transmembrane region" description="Helical" evidence="1">
    <location>
        <begin position="374"/>
        <end position="391"/>
    </location>
</feature>
<dbReference type="EMBL" id="SGXD01000001">
    <property type="protein sequence ID" value="RZS91299.1"/>
    <property type="molecule type" value="Genomic_DNA"/>
</dbReference>
<feature type="chain" id="PRO_5038426776" description="Alpha-1,2-mannosyltransferase" evidence="2">
    <location>
        <begin position="20"/>
        <end position="485"/>
    </location>
</feature>
<feature type="transmembrane region" description="Helical" evidence="1">
    <location>
        <begin position="456"/>
        <end position="474"/>
    </location>
</feature>
<evidence type="ECO:0000256" key="1">
    <source>
        <dbReference type="SAM" id="Phobius"/>
    </source>
</evidence>
<feature type="transmembrane region" description="Helical" evidence="1">
    <location>
        <begin position="419"/>
        <end position="436"/>
    </location>
</feature>
<dbReference type="OrthoDB" id="5242303at2"/>
<dbReference type="Pfam" id="PF26314">
    <property type="entry name" value="MptA_B_family"/>
    <property type="match status" value="1"/>
</dbReference>
<evidence type="ECO:0000256" key="2">
    <source>
        <dbReference type="SAM" id="SignalP"/>
    </source>
</evidence>
<feature type="transmembrane region" description="Helical" evidence="1">
    <location>
        <begin position="243"/>
        <end position="273"/>
    </location>
</feature>
<comment type="caution">
    <text evidence="3">The sequence shown here is derived from an EMBL/GenBank/DDBJ whole genome shotgun (WGS) entry which is preliminary data.</text>
</comment>
<keyword evidence="1" id="KW-0812">Transmembrane</keyword>
<feature type="transmembrane region" description="Helical" evidence="1">
    <location>
        <begin position="211"/>
        <end position="237"/>
    </location>
</feature>
<keyword evidence="1" id="KW-0472">Membrane</keyword>
<evidence type="ECO:0008006" key="5">
    <source>
        <dbReference type="Google" id="ProtNLM"/>
    </source>
</evidence>